<dbReference type="EMBL" id="CP051167">
    <property type="protein sequence ID" value="QIZ70667.1"/>
    <property type="molecule type" value="Genomic_DNA"/>
</dbReference>
<accession>A0A6H1TWZ0</accession>
<proteinExistence type="predicted"/>
<evidence type="ECO:0000313" key="2">
    <source>
        <dbReference type="Proteomes" id="UP000500857"/>
    </source>
</evidence>
<reference evidence="1 2" key="1">
    <citation type="submission" date="2020-04" db="EMBL/GenBank/DDBJ databases">
        <authorList>
            <person name="Basu S."/>
            <person name="Maruthanayagam V."/>
            <person name="Chakraborty S."/>
            <person name="Pramanik A."/>
            <person name="Mukherjee J."/>
            <person name="Brink B."/>
        </authorList>
    </citation>
    <scope>NUCLEOTIDE SEQUENCE [LARGE SCALE GENOMIC DNA]</scope>
    <source>
        <strain evidence="1 2">AP17</strain>
    </source>
</reference>
<dbReference type="KEGG" id="oxy:HCG48_08810"/>
<sequence length="244" mass="28273">MIVSWFSKDSSDGDQKITPEDKRRIVAQFKEWLPRILAVPEVQEMMTFDRVISYFQSDRPSNSAVKNGVIIRQPHAEGQVLGQIFLDRYNQIVCRQDGSPYGRQIVAKTLDPKLSNAFGDRDFVFVQLKEKNLPGDRIEQDVFSQFGDLLRDLLRLPEVIPEITYDDAIKYFVSDRPRNSRIKKGAILRKAHFQGYHIVQMFLDKNNELVCDSLGKPYGRQFVARKLDEELQECFGDKDLIIVE</sequence>
<gene>
    <name evidence="1" type="ORF">HCG48_08810</name>
</gene>
<name>A0A6H1TWZ0_9CYAN</name>
<keyword evidence="2" id="KW-1185">Reference proteome</keyword>
<evidence type="ECO:0000313" key="1">
    <source>
        <dbReference type="EMBL" id="QIZ70667.1"/>
    </source>
</evidence>
<dbReference type="Proteomes" id="UP000500857">
    <property type="component" value="Chromosome"/>
</dbReference>
<protein>
    <submittedName>
        <fullName evidence="1">Uncharacterized protein</fullName>
    </submittedName>
</protein>
<dbReference type="RefSeq" id="WP_168568822.1">
    <property type="nucleotide sequence ID" value="NZ_CP051167.1"/>
</dbReference>
<organism evidence="1 2">
    <name type="scientific">Oxynema aestuarii AP17</name>
    <dbReference type="NCBI Taxonomy" id="2064643"/>
    <lineage>
        <taxon>Bacteria</taxon>
        <taxon>Bacillati</taxon>
        <taxon>Cyanobacteriota</taxon>
        <taxon>Cyanophyceae</taxon>
        <taxon>Oscillatoriophycideae</taxon>
        <taxon>Oscillatoriales</taxon>
        <taxon>Oscillatoriaceae</taxon>
        <taxon>Oxynema</taxon>
        <taxon>Oxynema aestuarii</taxon>
    </lineage>
</organism>
<dbReference type="AlphaFoldDB" id="A0A6H1TWZ0"/>